<keyword evidence="2" id="KW-1185">Reference proteome</keyword>
<evidence type="ECO:0000313" key="2">
    <source>
        <dbReference type="Proteomes" id="UP001054945"/>
    </source>
</evidence>
<proteinExistence type="predicted"/>
<sequence length="89" mass="9802">MKLHRCNSNSEGEPLIAVATAGNIGFYSQRMFNIVSLNMKFQACSVAGCVHYLFPQHGAPYHPPFLAGASTTLTNEIYGNQKFWVNHVG</sequence>
<gene>
    <name evidence="1" type="ORF">CEXT_407361</name>
</gene>
<dbReference type="Proteomes" id="UP001054945">
    <property type="component" value="Unassembled WGS sequence"/>
</dbReference>
<dbReference type="EMBL" id="BPLR01000787">
    <property type="protein sequence ID" value="GIY97493.1"/>
    <property type="molecule type" value="Genomic_DNA"/>
</dbReference>
<accession>A0AAV4XT34</accession>
<protein>
    <submittedName>
        <fullName evidence="1">Uncharacterized protein</fullName>
    </submittedName>
</protein>
<dbReference type="AlphaFoldDB" id="A0AAV4XT34"/>
<name>A0AAV4XT34_CAEEX</name>
<evidence type="ECO:0000313" key="1">
    <source>
        <dbReference type="EMBL" id="GIY97493.1"/>
    </source>
</evidence>
<reference evidence="1 2" key="1">
    <citation type="submission" date="2021-06" db="EMBL/GenBank/DDBJ databases">
        <title>Caerostris extrusa draft genome.</title>
        <authorList>
            <person name="Kono N."/>
            <person name="Arakawa K."/>
        </authorList>
    </citation>
    <scope>NUCLEOTIDE SEQUENCE [LARGE SCALE GENOMIC DNA]</scope>
</reference>
<organism evidence="1 2">
    <name type="scientific">Caerostris extrusa</name>
    <name type="common">Bark spider</name>
    <name type="synonym">Caerostris bankana</name>
    <dbReference type="NCBI Taxonomy" id="172846"/>
    <lineage>
        <taxon>Eukaryota</taxon>
        <taxon>Metazoa</taxon>
        <taxon>Ecdysozoa</taxon>
        <taxon>Arthropoda</taxon>
        <taxon>Chelicerata</taxon>
        <taxon>Arachnida</taxon>
        <taxon>Araneae</taxon>
        <taxon>Araneomorphae</taxon>
        <taxon>Entelegynae</taxon>
        <taxon>Araneoidea</taxon>
        <taxon>Araneidae</taxon>
        <taxon>Caerostris</taxon>
    </lineage>
</organism>
<comment type="caution">
    <text evidence="1">The sequence shown here is derived from an EMBL/GenBank/DDBJ whole genome shotgun (WGS) entry which is preliminary data.</text>
</comment>